<feature type="compositionally biased region" description="Polar residues" evidence="2">
    <location>
        <begin position="1"/>
        <end position="12"/>
    </location>
</feature>
<accession>A0A0A1U2V6</accession>
<gene>
    <name evidence="3" type="ORF">EIN_227920</name>
</gene>
<proteinExistence type="predicted"/>
<feature type="compositionally biased region" description="Polar residues" evidence="2">
    <location>
        <begin position="71"/>
        <end position="89"/>
    </location>
</feature>
<sequence>MSRPNTGFQQMADSWDDDFITPNQNPPKATTTQQQTTTQVDDWDAAFDFQDPTTNVKQNQKQSEKVPPKTSLKNNVKQLPTHNGALLTNKTEDWDADFGLPNTLNSSNQKSPKSPSQGKSVAQHADSWDVDFNLTDINPSTNDGKNSKSPLLAKQEGKGKLQPKTPIQETKEENWDDDFTVQPITQKDTQPQHKEASESQQTGSILSSLTVANLNQKPDDWENDFGGFETAEPKRKVLDMKVKSKTNKKKRRTLTKDTPKKGEGLTKSAIPSLKFSTRAEEKKDEDDWGDDFTLSPRKTEEKHEEEGLLEKKTPRKSKRKTIKKSPREKWDDAFSAMNKEGESWDAEFGDATAKKQVPQMSPMKEQFPVLKMAKEILEHFPDITLTFYQDMEFDTYEELCEENKGNVENPTTSMILKFWKEACEFAKNGDFDEAANKFLPIVSECIQPSLPVSDLFKLRVFYQAFVVFKIVGDKSKAFQMLELAFTMYSTILDPPNDACFSRLSAKLNCDVLEAFKDDQFMAKVNKLFDAINGFLFPLHPFTAPPHYVYPWRIVGELIAQLSYELAFHRCLFEGITDVLFEKVKAISAMFPSQKTLDYMKKYNQQVELQRVEAAEKEKENMKNKVITVKNSPAKTDTNKESKTATVDVGDDEDWDKEFGFDQPPQTEKKVMTFFSSFKEEIMDENPPEECRLVEIVNNQNVVEVGLPSPFDVFDKKMNVKMKERDLMQFMNKTMDDIKEKTCWEIMNLPLDNNINDRVMDKITKKKDVKVMITASFRFCMYLQQQKKVFDEYLPAFGFIECELFRMYFDLNTISTIEILQIVNICYSLGEAQTKTVATNCFTGNGMLIYQIMMRGYDFHLRTSKCVRGNWSDDEYLEFIDKEAETIDLKSFDPLTNIYTSWVLCDAILLELGYSPVTFTKLAGEDRAFDADRKYLNGCLEKLKEVYPKMETNFFKARVAFVLGVLFNHFEDYGNAESTLFDAFYILRSEDWYMHLLMTPLGISTCALLTQVSVTTKKTEYCKCLVGVVFFLAPYVSNIDIYSTVKNVGILATRVGEEKGAIEMFKWLIEMYYKEEKYNEFLYTVAMLADIYISIGLYDSAYQLLSLKFVPVKQLNDSNISALPLYHQNMQHLAEIFLSVGDDMHVTKTLEFFKKINVPRPKEVELQVMIADMYSRRGWCEDCLKALSGIQISEFGIADRTHRTEIGVNVCKIIATCYRKNGQFHRAMSLIDYALNLCESNDYRLVGSLFFFRGQLLNDVLSNTVQTYPSVLRDDEGVDPFLNFFFEEGGKRVKDEKVMFEGEWQVVQEALYSFGKSLDIFTMLVDEGNLAITRMMLAQTRTLYLLRTPDYSEGYSFLSTAKLDYFEGTHFIKRWADILKIKTTTTKPTNFVIDIEDARKFAYDAMKAFTQVFDIWNIIPSYITMAEVQFLREKRQESYAHLQLAVQTLYALVFDGSRDVGPNVPTNYIDDLFEMVARIVRLMILFGKDTINSNFVIIDTYLMLQNARMRAGRRKNEFTDFTTESHSLMTETISKKDLKLEMVSEKDLLMELLIRMSKKVDKRVGSYEAHATEAFALFSQLLYSKIVSIKLNITRYANSQITKSALLEANKQLTKNMLEMVKNTHFLYSFELPPLGITRQIKPKSEILPIFSQQTTAQPVSLMSSTMQFKSMHLFMILQVLGSIVFYHSSGEMCVCQFGVLSPIQTTITMVGIKIATSMNDNGYGLYVISPSITVSQLLVFLSQNADTDKKSRKTSFGSLKVGKGQCKFIDTDIMFQKEVDKMLKKKKGVSFLSALCLSKSMKPCDMLNEELTVMSLLSQREMEETKFNGHLKDFPQNPFTLYIIPRPAIVNLRSVVKRQTITMDAFLMNYFAYNINRNLNRSCESIAQVKKKMEEIFRSLDLFKDKKASKLIVSPTLNIVPWELLEPFKDCVRYFSYASSEKVENVAVKSTKAPPLFLFLKCICNDLQTEDLIKQMLIKETNLSLCYMDGFPSRSTQTVSQGFFTNSAMKTLSSSYPAVFKLVDIHQSKSYFEQLKEYILDNRDYVVIISEADLLECTDLLWFIANQTNFGILSISKLKHRKLNDVTLKMEKREMAEDNQKYVFVKQIQSDLTGKTFNCSALFNVKSLD</sequence>
<keyword evidence="4" id="KW-1185">Reference proteome</keyword>
<evidence type="ECO:0000256" key="2">
    <source>
        <dbReference type="SAM" id="MobiDB-lite"/>
    </source>
</evidence>
<feature type="compositionally biased region" description="Low complexity" evidence="2">
    <location>
        <begin position="30"/>
        <end position="39"/>
    </location>
</feature>
<feature type="compositionally biased region" description="Basic residues" evidence="2">
    <location>
        <begin position="243"/>
        <end position="253"/>
    </location>
</feature>
<dbReference type="KEGG" id="eiv:EIN_227920"/>
<evidence type="ECO:0000313" key="3">
    <source>
        <dbReference type="EMBL" id="ELP88359.1"/>
    </source>
</evidence>
<evidence type="ECO:0000256" key="1">
    <source>
        <dbReference type="SAM" id="Coils"/>
    </source>
</evidence>
<feature type="compositionally biased region" description="Polar residues" evidence="2">
    <location>
        <begin position="51"/>
        <end position="61"/>
    </location>
</feature>
<feature type="compositionally biased region" description="Polar residues" evidence="2">
    <location>
        <begin position="135"/>
        <end position="149"/>
    </location>
</feature>
<keyword evidence="1" id="KW-0175">Coiled coil</keyword>
<feature type="compositionally biased region" description="Basic and acidic residues" evidence="2">
    <location>
        <begin position="297"/>
        <end position="312"/>
    </location>
</feature>
<dbReference type="InterPro" id="IPR011990">
    <property type="entry name" value="TPR-like_helical_dom_sf"/>
</dbReference>
<dbReference type="GeneID" id="14887335"/>
<feature type="coiled-coil region" evidence="1">
    <location>
        <begin position="599"/>
        <end position="631"/>
    </location>
</feature>
<protein>
    <submittedName>
        <fullName evidence="3">Uncharacterized protein</fullName>
    </submittedName>
</protein>
<feature type="region of interest" description="Disordered" evidence="2">
    <location>
        <begin position="1"/>
        <end position="206"/>
    </location>
</feature>
<dbReference type="OrthoDB" id="18070at2759"/>
<dbReference type="VEuPathDB" id="AmoebaDB:EIN_227920"/>
<dbReference type="SUPFAM" id="SSF48452">
    <property type="entry name" value="TPR-like"/>
    <property type="match status" value="1"/>
</dbReference>
<feature type="compositionally biased region" description="Low complexity" evidence="2">
    <location>
        <begin position="105"/>
        <end position="117"/>
    </location>
</feature>
<feature type="compositionally biased region" description="Basic residues" evidence="2">
    <location>
        <begin position="313"/>
        <end position="324"/>
    </location>
</feature>
<feature type="compositionally biased region" description="Basic and acidic residues" evidence="2">
    <location>
        <begin position="254"/>
        <end position="264"/>
    </location>
</feature>
<dbReference type="OMA" id="HDYINAE"/>
<evidence type="ECO:0000313" key="4">
    <source>
        <dbReference type="Proteomes" id="UP000014680"/>
    </source>
</evidence>
<feature type="region of interest" description="Disordered" evidence="2">
    <location>
        <begin position="236"/>
        <end position="327"/>
    </location>
</feature>
<dbReference type="EMBL" id="KB206756">
    <property type="protein sequence ID" value="ELP88359.1"/>
    <property type="molecule type" value="Genomic_DNA"/>
</dbReference>
<dbReference type="Gene3D" id="1.25.40.10">
    <property type="entry name" value="Tetratricopeptide repeat domain"/>
    <property type="match status" value="1"/>
</dbReference>
<name>A0A0A1U2V6_ENTIV</name>
<dbReference type="Proteomes" id="UP000014680">
    <property type="component" value="Unassembled WGS sequence"/>
</dbReference>
<dbReference type="RefSeq" id="XP_004255130.1">
    <property type="nucleotide sequence ID" value="XM_004255082.1"/>
</dbReference>
<reference evidence="3 4" key="1">
    <citation type="submission" date="2012-10" db="EMBL/GenBank/DDBJ databases">
        <authorList>
            <person name="Zafar N."/>
            <person name="Inman J."/>
            <person name="Hall N."/>
            <person name="Lorenzi H."/>
            <person name="Caler E."/>
        </authorList>
    </citation>
    <scope>NUCLEOTIDE SEQUENCE [LARGE SCALE GENOMIC DNA]</scope>
    <source>
        <strain evidence="3 4">IP1</strain>
    </source>
</reference>
<organism evidence="3 4">
    <name type="scientific">Entamoeba invadens IP1</name>
    <dbReference type="NCBI Taxonomy" id="370355"/>
    <lineage>
        <taxon>Eukaryota</taxon>
        <taxon>Amoebozoa</taxon>
        <taxon>Evosea</taxon>
        <taxon>Archamoebae</taxon>
        <taxon>Mastigamoebida</taxon>
        <taxon>Entamoebidae</taxon>
        <taxon>Entamoeba</taxon>
    </lineage>
</organism>